<evidence type="ECO:0000256" key="1">
    <source>
        <dbReference type="ARBA" id="ARBA00022574"/>
    </source>
</evidence>
<reference evidence="6 7" key="1">
    <citation type="journal article" date="2017" name="Nat. Ecol. Evol.">
        <title>Scallop genome provides insights into evolution of bilaterian karyotype and development.</title>
        <authorList>
            <person name="Wang S."/>
            <person name="Zhang J."/>
            <person name="Jiao W."/>
            <person name="Li J."/>
            <person name="Xun X."/>
            <person name="Sun Y."/>
            <person name="Guo X."/>
            <person name="Huan P."/>
            <person name="Dong B."/>
            <person name="Zhang L."/>
            <person name="Hu X."/>
            <person name="Sun X."/>
            <person name="Wang J."/>
            <person name="Zhao C."/>
            <person name="Wang Y."/>
            <person name="Wang D."/>
            <person name="Huang X."/>
            <person name="Wang R."/>
            <person name="Lv J."/>
            <person name="Li Y."/>
            <person name="Zhang Z."/>
            <person name="Liu B."/>
            <person name="Lu W."/>
            <person name="Hui Y."/>
            <person name="Liang J."/>
            <person name="Zhou Z."/>
            <person name="Hou R."/>
            <person name="Li X."/>
            <person name="Liu Y."/>
            <person name="Li H."/>
            <person name="Ning X."/>
            <person name="Lin Y."/>
            <person name="Zhao L."/>
            <person name="Xing Q."/>
            <person name="Dou J."/>
            <person name="Li Y."/>
            <person name="Mao J."/>
            <person name="Guo H."/>
            <person name="Dou H."/>
            <person name="Li T."/>
            <person name="Mu C."/>
            <person name="Jiang W."/>
            <person name="Fu Q."/>
            <person name="Fu X."/>
            <person name="Miao Y."/>
            <person name="Liu J."/>
            <person name="Yu Q."/>
            <person name="Li R."/>
            <person name="Liao H."/>
            <person name="Li X."/>
            <person name="Kong Y."/>
            <person name="Jiang Z."/>
            <person name="Chourrout D."/>
            <person name="Li R."/>
            <person name="Bao Z."/>
        </authorList>
    </citation>
    <scope>NUCLEOTIDE SEQUENCE [LARGE SCALE GENOMIC DNA]</scope>
    <source>
        <strain evidence="6 7">PY_sf001</strain>
    </source>
</reference>
<dbReference type="InterPro" id="IPR036322">
    <property type="entry name" value="WD40_repeat_dom_sf"/>
</dbReference>
<feature type="region of interest" description="Disordered" evidence="4">
    <location>
        <begin position="1142"/>
        <end position="1191"/>
    </location>
</feature>
<name>A0A210QVN4_MIZYE</name>
<dbReference type="PROSITE" id="PS00678">
    <property type="entry name" value="WD_REPEATS_1"/>
    <property type="match status" value="2"/>
</dbReference>
<dbReference type="PROSITE" id="PS50082">
    <property type="entry name" value="WD_REPEATS_2"/>
    <property type="match status" value="5"/>
</dbReference>
<dbReference type="OrthoDB" id="75172at2759"/>
<feature type="repeat" description="WD" evidence="3">
    <location>
        <begin position="484"/>
        <end position="525"/>
    </location>
</feature>
<dbReference type="EMBL" id="NEDP02001668">
    <property type="protein sequence ID" value="OWF52722.1"/>
    <property type="molecule type" value="Genomic_DNA"/>
</dbReference>
<feature type="repeat" description="WD" evidence="3">
    <location>
        <begin position="624"/>
        <end position="665"/>
    </location>
</feature>
<dbReference type="SUPFAM" id="SSF50978">
    <property type="entry name" value="WD40 repeat-like"/>
    <property type="match status" value="2"/>
</dbReference>
<feature type="compositionally biased region" description="Polar residues" evidence="4">
    <location>
        <begin position="1173"/>
        <end position="1182"/>
    </location>
</feature>
<proteinExistence type="predicted"/>
<dbReference type="PROSITE" id="PS50294">
    <property type="entry name" value="WD_REPEATS_REGION"/>
    <property type="match status" value="2"/>
</dbReference>
<dbReference type="PANTHER" id="PTHR44324">
    <property type="entry name" value="WD40 REPEAT DOMAIN 95"/>
    <property type="match status" value="1"/>
</dbReference>
<feature type="compositionally biased region" description="Acidic residues" evidence="4">
    <location>
        <begin position="1043"/>
        <end position="1057"/>
    </location>
</feature>
<evidence type="ECO:0000313" key="7">
    <source>
        <dbReference type="Proteomes" id="UP000242188"/>
    </source>
</evidence>
<feature type="repeat" description="WD" evidence="3">
    <location>
        <begin position="448"/>
        <end position="473"/>
    </location>
</feature>
<dbReference type="InterPro" id="IPR015943">
    <property type="entry name" value="WD40/YVTN_repeat-like_dom_sf"/>
</dbReference>
<feature type="repeat" description="WD" evidence="3">
    <location>
        <begin position="934"/>
        <end position="970"/>
    </location>
</feature>
<evidence type="ECO:0000259" key="5">
    <source>
        <dbReference type="PROSITE" id="PS50222"/>
    </source>
</evidence>
<dbReference type="PROSITE" id="PS50222">
    <property type="entry name" value="EF_HAND_2"/>
    <property type="match status" value="1"/>
</dbReference>
<evidence type="ECO:0000256" key="4">
    <source>
        <dbReference type="SAM" id="MobiDB-lite"/>
    </source>
</evidence>
<dbReference type="SUPFAM" id="SSF47473">
    <property type="entry name" value="EF-hand"/>
    <property type="match status" value="1"/>
</dbReference>
<dbReference type="Proteomes" id="UP000242188">
    <property type="component" value="Unassembled WGS sequence"/>
</dbReference>
<dbReference type="GO" id="GO:0005509">
    <property type="term" value="F:calcium ion binding"/>
    <property type="evidence" value="ECO:0007669"/>
    <property type="project" value="InterPro"/>
</dbReference>
<feature type="compositionally biased region" description="Polar residues" evidence="4">
    <location>
        <begin position="795"/>
        <end position="815"/>
    </location>
</feature>
<comment type="caution">
    <text evidence="6">The sequence shown here is derived from an EMBL/GenBank/DDBJ whole genome shotgun (WGS) entry which is preliminary data.</text>
</comment>
<dbReference type="Gene3D" id="2.130.10.10">
    <property type="entry name" value="YVTN repeat-like/Quinoprotein amine dehydrogenase"/>
    <property type="match status" value="3"/>
</dbReference>
<feature type="repeat" description="WD" evidence="3">
    <location>
        <begin position="717"/>
        <end position="757"/>
    </location>
</feature>
<feature type="compositionally biased region" description="Polar residues" evidence="4">
    <location>
        <begin position="1011"/>
        <end position="1028"/>
    </location>
</feature>
<dbReference type="InterPro" id="IPR001680">
    <property type="entry name" value="WD40_rpt"/>
</dbReference>
<evidence type="ECO:0000256" key="3">
    <source>
        <dbReference type="PROSITE-ProRule" id="PRU00221"/>
    </source>
</evidence>
<dbReference type="SMART" id="SM00320">
    <property type="entry name" value="WD40"/>
    <property type="match status" value="9"/>
</dbReference>
<feature type="compositionally biased region" description="Basic and acidic residues" evidence="4">
    <location>
        <begin position="1159"/>
        <end position="1172"/>
    </location>
</feature>
<keyword evidence="2" id="KW-0677">Repeat</keyword>
<feature type="region of interest" description="Disordered" evidence="4">
    <location>
        <begin position="794"/>
        <end position="825"/>
    </location>
</feature>
<dbReference type="Pfam" id="PF00400">
    <property type="entry name" value="WD40"/>
    <property type="match status" value="4"/>
</dbReference>
<feature type="compositionally biased region" description="Polar residues" evidence="4">
    <location>
        <begin position="21"/>
        <end position="39"/>
    </location>
</feature>
<keyword evidence="1 3" id="KW-0853">WD repeat</keyword>
<organism evidence="6 7">
    <name type="scientific">Mizuhopecten yessoensis</name>
    <name type="common">Japanese scallop</name>
    <name type="synonym">Patinopecten yessoensis</name>
    <dbReference type="NCBI Taxonomy" id="6573"/>
    <lineage>
        <taxon>Eukaryota</taxon>
        <taxon>Metazoa</taxon>
        <taxon>Spiralia</taxon>
        <taxon>Lophotrochozoa</taxon>
        <taxon>Mollusca</taxon>
        <taxon>Bivalvia</taxon>
        <taxon>Autobranchia</taxon>
        <taxon>Pteriomorphia</taxon>
        <taxon>Pectinida</taxon>
        <taxon>Pectinoidea</taxon>
        <taxon>Pectinidae</taxon>
        <taxon>Mizuhopecten</taxon>
    </lineage>
</organism>
<dbReference type="InterPro" id="IPR019775">
    <property type="entry name" value="WD40_repeat_CS"/>
</dbReference>
<keyword evidence="7" id="KW-1185">Reference proteome</keyword>
<dbReference type="SUPFAM" id="SSF69304">
    <property type="entry name" value="Tricorn protease N-terminal domain"/>
    <property type="match status" value="1"/>
</dbReference>
<evidence type="ECO:0000256" key="2">
    <source>
        <dbReference type="ARBA" id="ARBA00022737"/>
    </source>
</evidence>
<accession>A0A210QVN4</accession>
<sequence length="1191" mass="135594">MYRTGKPLLNKPQSEYGAPRTNDTNGISRLKTAPQNGGSSRRMASDMDKRDTSLEDNVENDVTEDRVNDRKIKSRSALSDDEDSLSFGDKDNNTRLEELMKLHHLQKLMKEFSYFKPPDIILQEATSYFPAKVQKRVPGAMNMVEFKDAFSRVLETHEYDEYLEKLFQKLDTTCDGYVDWSEFCTYMLLLYRENDYMRTKREIPFLVEPKIRHIVQNKQEQSTKILASENPSRYVGVSKEGAITVWQTNMIMEKAYTISDDDAELNAPKRRFKMWVTDAIYLPNCNKLALASTSRDIRIFDCSTNQWFEEYNLFAMSDVPYCFDYWYDKKNPAGMSVLIFGVDAGAVHVLYFKKPLTQLFETAFKSEDGAQKIFWSEVEKGGHSRYVGHEKILHDKVQQIPPHLIRQVQYIHSKNSIISSTSSPNRSIVISDINKLKKQYVFNIEKGIECFDYNQNLNILVTGSLDHVIRLWNAYVASRPIAMLEGHSTGVIGVKIHEGLMQVFSYSKDAVVKVWDIREHTCLQTVVLKFPSSIHGRMPEHGQFPMHLQLSPQDALIVTCNDYLGMLKLGQTRLPKQQSVTTHDTQLCSAIYNQLFKQVVTGCDSSNIAVWELESGNKAIVFSNAHGEEEITCMVFDESWRRLITGARNGTIKVWNFQNGHNLHKLEAVGEAEVTGIVPVMDRNIILAVGWSRKIIVYDDSDADNLYVPANTDWKGGQLHADDILAMDFCIPQFLATAGFDGEITVWDLETEKIFVRLRRGQKPDITKKIEAIQEQQSFLSSFSTMDLLEEAQGVRSSQTTSDPRPSSNTLLSRPNSRHRKSHRIAKGQPVPVDKLLFLRARCAGRTLDTSMLVSSEAGYLHWWCLFTAKHEMGYFYVPDTKDESVLAMCTDPRNSCLITGDTTGQIKSWDISEYCLHSTERRVKTCPHLNVSFKAHDSAVVSVEYIQHEAGQFILSASTDKTARLWSMEGHYIGTFGQKKSWNLKNKKSWCHPKTPWDVTGTSKLDGDKTSNNSQADITIETENVQVGGQEEIPNKDNGEVEEKEEEEEEEEELEEESVDTFLGSKVAKQLHSMKTCRMDRRNRLAEDVDFTITQRYGKLCSPFQALQTKDVVEVKLPSMPLSQRMINKGYTSDNMTEEMLRNMDFSYGNPDTPPSGDQEKKTTSVPKSDKSSIAASTPKTEMTPKLGLT</sequence>
<dbReference type="InterPro" id="IPR011992">
    <property type="entry name" value="EF-hand-dom_pair"/>
</dbReference>
<feature type="compositionally biased region" description="Basic residues" evidence="4">
    <location>
        <begin position="816"/>
        <end position="825"/>
    </location>
</feature>
<feature type="region of interest" description="Disordered" evidence="4">
    <location>
        <begin position="1000"/>
        <end position="1057"/>
    </location>
</feature>
<gene>
    <name evidence="6" type="ORF">KP79_PYT06305</name>
</gene>
<feature type="region of interest" description="Disordered" evidence="4">
    <location>
        <begin position="1"/>
        <end position="68"/>
    </location>
</feature>
<dbReference type="PANTHER" id="PTHR44324:SF3">
    <property type="entry name" value="WD REPEAT-CONTAINING PROTEIN 49-LIKE"/>
    <property type="match status" value="1"/>
</dbReference>
<dbReference type="Gene3D" id="1.10.238.10">
    <property type="entry name" value="EF-hand"/>
    <property type="match status" value="1"/>
</dbReference>
<feature type="compositionally biased region" description="Basic and acidic residues" evidence="4">
    <location>
        <begin position="43"/>
        <end position="53"/>
    </location>
</feature>
<protein>
    <submittedName>
        <fullName evidence="6">WD repeat-containing protein 49</fullName>
    </submittedName>
</protein>
<dbReference type="InterPro" id="IPR002048">
    <property type="entry name" value="EF_hand_dom"/>
</dbReference>
<feature type="domain" description="EF-hand" evidence="5">
    <location>
        <begin position="158"/>
        <end position="193"/>
    </location>
</feature>
<dbReference type="InterPro" id="IPR051242">
    <property type="entry name" value="WD-EF-hand_domain"/>
</dbReference>
<dbReference type="AlphaFoldDB" id="A0A210QVN4"/>
<evidence type="ECO:0000313" key="6">
    <source>
        <dbReference type="EMBL" id="OWF52722.1"/>
    </source>
</evidence>